<evidence type="ECO:0000256" key="1">
    <source>
        <dbReference type="ARBA" id="ARBA00004141"/>
    </source>
</evidence>
<dbReference type="GO" id="GO:0015149">
    <property type="term" value="F:hexose transmembrane transporter activity"/>
    <property type="evidence" value="ECO:0007669"/>
    <property type="project" value="TreeGrafter"/>
</dbReference>
<dbReference type="PANTHER" id="PTHR23503">
    <property type="entry name" value="SOLUTE CARRIER FAMILY 2"/>
    <property type="match status" value="1"/>
</dbReference>
<feature type="domain" description="Major facilitator superfamily (MFS) profile" evidence="6">
    <location>
        <begin position="12"/>
        <end position="460"/>
    </location>
</feature>
<dbReference type="PROSITE" id="PS50850">
    <property type="entry name" value="MFS"/>
    <property type="match status" value="1"/>
</dbReference>
<feature type="transmembrane region" description="Helical" evidence="5">
    <location>
        <begin position="153"/>
        <end position="172"/>
    </location>
</feature>
<evidence type="ECO:0000259" key="6">
    <source>
        <dbReference type="PROSITE" id="PS50850"/>
    </source>
</evidence>
<feature type="transmembrane region" description="Helical" evidence="5">
    <location>
        <begin position="9"/>
        <end position="30"/>
    </location>
</feature>
<dbReference type="InterPro" id="IPR005828">
    <property type="entry name" value="MFS_sugar_transport-like"/>
</dbReference>
<protein>
    <recommendedName>
        <fullName evidence="6">Major facilitator superfamily (MFS) profile domain-containing protein</fullName>
    </recommendedName>
</protein>
<feature type="transmembrane region" description="Helical" evidence="5">
    <location>
        <begin position="409"/>
        <end position="427"/>
    </location>
</feature>
<feature type="transmembrane region" description="Helical" evidence="5">
    <location>
        <begin position="433"/>
        <end position="452"/>
    </location>
</feature>
<reference evidence="7" key="1">
    <citation type="submission" date="2022-11" db="EMBL/GenBank/DDBJ databases">
        <authorList>
            <person name="Kikuchi T."/>
        </authorList>
    </citation>
    <scope>NUCLEOTIDE SEQUENCE</scope>
    <source>
        <strain evidence="7">PS1010</strain>
    </source>
</reference>
<dbReference type="SUPFAM" id="SSF103473">
    <property type="entry name" value="MFS general substrate transporter"/>
    <property type="match status" value="1"/>
</dbReference>
<dbReference type="OrthoDB" id="6612291at2759"/>
<feature type="transmembrane region" description="Helical" evidence="5">
    <location>
        <begin position="184"/>
        <end position="205"/>
    </location>
</feature>
<accession>A0A9P1NAS7</accession>
<gene>
    <name evidence="7" type="ORF">CAMP_LOCUS17224</name>
</gene>
<keyword evidence="4 5" id="KW-0472">Membrane</keyword>
<dbReference type="AlphaFoldDB" id="A0A9P1NAS7"/>
<organism evidence="7 8">
    <name type="scientific">Caenorhabditis angaria</name>
    <dbReference type="NCBI Taxonomy" id="860376"/>
    <lineage>
        <taxon>Eukaryota</taxon>
        <taxon>Metazoa</taxon>
        <taxon>Ecdysozoa</taxon>
        <taxon>Nematoda</taxon>
        <taxon>Chromadorea</taxon>
        <taxon>Rhabditida</taxon>
        <taxon>Rhabditina</taxon>
        <taxon>Rhabditomorpha</taxon>
        <taxon>Rhabditoidea</taxon>
        <taxon>Rhabditidae</taxon>
        <taxon>Peloderinae</taxon>
        <taxon>Caenorhabditis</taxon>
    </lineage>
</organism>
<proteinExistence type="predicted"/>
<keyword evidence="8" id="KW-1185">Reference proteome</keyword>
<dbReference type="Proteomes" id="UP001152747">
    <property type="component" value="Unassembled WGS sequence"/>
</dbReference>
<evidence type="ECO:0000256" key="5">
    <source>
        <dbReference type="SAM" id="Phobius"/>
    </source>
</evidence>
<dbReference type="Pfam" id="PF00083">
    <property type="entry name" value="Sugar_tr"/>
    <property type="match status" value="1"/>
</dbReference>
<feature type="transmembrane region" description="Helical" evidence="5">
    <location>
        <begin position="306"/>
        <end position="327"/>
    </location>
</feature>
<dbReference type="PANTHER" id="PTHR23503:SF34">
    <property type="entry name" value="MAJOR FACILITATOR SUPERFAMILY (MFS) PROFILE DOMAIN-CONTAINING PROTEIN"/>
    <property type="match status" value="1"/>
</dbReference>
<keyword evidence="2 5" id="KW-0812">Transmembrane</keyword>
<feature type="transmembrane region" description="Helical" evidence="5">
    <location>
        <begin position="120"/>
        <end position="141"/>
    </location>
</feature>
<feature type="transmembrane region" description="Helical" evidence="5">
    <location>
        <begin position="58"/>
        <end position="82"/>
    </location>
</feature>
<feature type="transmembrane region" description="Helical" evidence="5">
    <location>
        <begin position="94"/>
        <end position="114"/>
    </location>
</feature>
<evidence type="ECO:0000256" key="4">
    <source>
        <dbReference type="ARBA" id="ARBA00023136"/>
    </source>
</evidence>
<dbReference type="InterPro" id="IPR045263">
    <property type="entry name" value="GLUT"/>
</dbReference>
<dbReference type="InterPro" id="IPR036259">
    <property type="entry name" value="MFS_trans_sf"/>
</dbReference>
<keyword evidence="3 5" id="KW-1133">Transmembrane helix</keyword>
<evidence type="ECO:0000313" key="7">
    <source>
        <dbReference type="EMBL" id="CAI5454587.1"/>
    </source>
</evidence>
<feature type="transmembrane region" description="Helical" evidence="5">
    <location>
        <begin position="334"/>
        <end position="359"/>
    </location>
</feature>
<comment type="caution">
    <text evidence="7">The sequence shown here is derived from an EMBL/GenBank/DDBJ whole genome shotgun (WGS) entry which is preliminary data.</text>
</comment>
<dbReference type="GO" id="GO:0016020">
    <property type="term" value="C:membrane"/>
    <property type="evidence" value="ECO:0007669"/>
    <property type="project" value="UniProtKB-SubCell"/>
</dbReference>
<evidence type="ECO:0000313" key="8">
    <source>
        <dbReference type="Proteomes" id="UP001152747"/>
    </source>
</evidence>
<evidence type="ECO:0000256" key="3">
    <source>
        <dbReference type="ARBA" id="ARBA00022989"/>
    </source>
</evidence>
<sequence length="529" mass="59688">MFLDLPVNLLYTIFVYSFIGIYTEIQFMIFSTLTESINYMHNLTLEHHYGIKATEANIALMSSIINLSGGVGFIISIFFLVPKSDLKGRKYLCVYSRFFLGFLSSLLQLGAAVFQASELYIIAQCIFCAQIPIRMFITALFICECAPDKNRGFASVALIICDVIGQVIMYSITSTTILGGPSTWFIFPLICTIASVALFMTTMKLPESPKWLVKMNRFDEAKKSILFYHGPECDLNTTLISMLKEKNLTQVDKISLSEIWKNDTLREALKLILAVNAFTMLSPIAVEKIYTVQIHNSAGFEITEVLNINLILSIIFIPTRFAGTLLIDYFGRRPVLFIAAALTNIKIWLMSIALSLAYFEGFSWLSKSLTIVSDSVAELIHGTGSYALMPLLVSELFPPSARTVVSQCILVLTTFSNIPTLFSFPIINSIFPPGFYIPFIFIQPIIVGYLYIYLPETKARAVCDIIDSFDQEVTSRRNTLQDERRPLIIRDRTMSLAHKRGSFLLSTSKSRALTYSYDQKMGAREWNNF</sequence>
<dbReference type="InterPro" id="IPR020846">
    <property type="entry name" value="MFS_dom"/>
</dbReference>
<dbReference type="EMBL" id="CANHGI010000006">
    <property type="protein sequence ID" value="CAI5454587.1"/>
    <property type="molecule type" value="Genomic_DNA"/>
</dbReference>
<dbReference type="Gene3D" id="1.20.1250.20">
    <property type="entry name" value="MFS general substrate transporter like domains"/>
    <property type="match status" value="1"/>
</dbReference>
<comment type="subcellular location">
    <subcellularLocation>
        <location evidence="1">Membrane</location>
        <topology evidence="1">Multi-pass membrane protein</topology>
    </subcellularLocation>
</comment>
<evidence type="ECO:0000256" key="2">
    <source>
        <dbReference type="ARBA" id="ARBA00022692"/>
    </source>
</evidence>
<name>A0A9P1NAS7_9PELO</name>